<evidence type="ECO:0000313" key="2">
    <source>
        <dbReference type="EMBL" id="KIK00261.1"/>
    </source>
</evidence>
<dbReference type="Proteomes" id="UP000054477">
    <property type="component" value="Unassembled WGS sequence"/>
</dbReference>
<dbReference type="EMBL" id="KN838629">
    <property type="protein sequence ID" value="KIK00261.1"/>
    <property type="molecule type" value="Genomic_DNA"/>
</dbReference>
<sequence>MEWRHEPVEPRFSRYRDVTLNPAPILRTSDLSGNTVVPSIFVAHSSPFNYEVNSIRNTLIQPSCGYRTSPTFQLRNSSFYQHPCSPPLHRAPRRRESEESKFDPRFGSTTPSERTLNPRRNESPRGGDDRFGFVQWRCCPGDCVERDQAGVRLEDG</sequence>
<name>A0A0C9X5E1_9AGAR</name>
<evidence type="ECO:0000256" key="1">
    <source>
        <dbReference type="SAM" id="MobiDB-lite"/>
    </source>
</evidence>
<protein>
    <submittedName>
        <fullName evidence="2">Uncharacterized protein</fullName>
    </submittedName>
</protein>
<reference evidence="2 3" key="1">
    <citation type="submission" date="2014-04" db="EMBL/GenBank/DDBJ databases">
        <authorList>
            <consortium name="DOE Joint Genome Institute"/>
            <person name="Kuo A."/>
            <person name="Kohler A."/>
            <person name="Nagy L.G."/>
            <person name="Floudas D."/>
            <person name="Copeland A."/>
            <person name="Barry K.W."/>
            <person name="Cichocki N."/>
            <person name="Veneault-Fourrey C."/>
            <person name="LaButti K."/>
            <person name="Lindquist E.A."/>
            <person name="Lipzen A."/>
            <person name="Lundell T."/>
            <person name="Morin E."/>
            <person name="Murat C."/>
            <person name="Sun H."/>
            <person name="Tunlid A."/>
            <person name="Henrissat B."/>
            <person name="Grigoriev I.V."/>
            <person name="Hibbett D.S."/>
            <person name="Martin F."/>
            <person name="Nordberg H.P."/>
            <person name="Cantor M.N."/>
            <person name="Hua S.X."/>
        </authorList>
    </citation>
    <scope>NUCLEOTIDE SEQUENCE [LARGE SCALE GENOMIC DNA]</scope>
    <source>
        <strain evidence="2 3">LaAM-08-1</strain>
    </source>
</reference>
<accession>A0A0C9X5E1</accession>
<gene>
    <name evidence="2" type="ORF">K443DRAFT_612995</name>
</gene>
<dbReference type="HOGENOM" id="CLU_1686912_0_0_1"/>
<feature type="compositionally biased region" description="Basic and acidic residues" evidence="1">
    <location>
        <begin position="119"/>
        <end position="130"/>
    </location>
</feature>
<reference evidence="3" key="2">
    <citation type="submission" date="2015-01" db="EMBL/GenBank/DDBJ databases">
        <title>Evolutionary Origins and Diversification of the Mycorrhizal Mutualists.</title>
        <authorList>
            <consortium name="DOE Joint Genome Institute"/>
            <consortium name="Mycorrhizal Genomics Consortium"/>
            <person name="Kohler A."/>
            <person name="Kuo A."/>
            <person name="Nagy L.G."/>
            <person name="Floudas D."/>
            <person name="Copeland A."/>
            <person name="Barry K.W."/>
            <person name="Cichocki N."/>
            <person name="Veneault-Fourrey C."/>
            <person name="LaButti K."/>
            <person name="Lindquist E.A."/>
            <person name="Lipzen A."/>
            <person name="Lundell T."/>
            <person name="Morin E."/>
            <person name="Murat C."/>
            <person name="Riley R."/>
            <person name="Ohm R."/>
            <person name="Sun H."/>
            <person name="Tunlid A."/>
            <person name="Henrissat B."/>
            <person name="Grigoriev I.V."/>
            <person name="Hibbett D.S."/>
            <person name="Martin F."/>
        </authorList>
    </citation>
    <scope>NUCLEOTIDE SEQUENCE [LARGE SCALE GENOMIC DNA]</scope>
    <source>
        <strain evidence="3">LaAM-08-1</strain>
    </source>
</reference>
<feature type="compositionally biased region" description="Basic and acidic residues" evidence="1">
    <location>
        <begin position="94"/>
        <end position="104"/>
    </location>
</feature>
<feature type="region of interest" description="Disordered" evidence="1">
    <location>
        <begin position="83"/>
        <end position="130"/>
    </location>
</feature>
<organism evidence="2 3">
    <name type="scientific">Laccaria amethystina LaAM-08-1</name>
    <dbReference type="NCBI Taxonomy" id="1095629"/>
    <lineage>
        <taxon>Eukaryota</taxon>
        <taxon>Fungi</taxon>
        <taxon>Dikarya</taxon>
        <taxon>Basidiomycota</taxon>
        <taxon>Agaricomycotina</taxon>
        <taxon>Agaricomycetes</taxon>
        <taxon>Agaricomycetidae</taxon>
        <taxon>Agaricales</taxon>
        <taxon>Agaricineae</taxon>
        <taxon>Hydnangiaceae</taxon>
        <taxon>Laccaria</taxon>
    </lineage>
</organism>
<dbReference type="AlphaFoldDB" id="A0A0C9X5E1"/>
<evidence type="ECO:0000313" key="3">
    <source>
        <dbReference type="Proteomes" id="UP000054477"/>
    </source>
</evidence>
<proteinExistence type="predicted"/>
<keyword evidence="3" id="KW-1185">Reference proteome</keyword>